<evidence type="ECO:0000256" key="3">
    <source>
        <dbReference type="ARBA" id="ARBA00022946"/>
    </source>
</evidence>
<gene>
    <name evidence="8" type="ORF">T265_13333</name>
</gene>
<name>A0A075AHB4_OPIVI</name>
<evidence type="ECO:0000256" key="5">
    <source>
        <dbReference type="ARBA" id="ARBA00023128"/>
    </source>
</evidence>
<reference evidence="8 9" key="1">
    <citation type="submission" date="2013-11" db="EMBL/GenBank/DDBJ databases">
        <title>Opisthorchis viverrini - life in the bile duct.</title>
        <authorList>
            <person name="Young N.D."/>
            <person name="Nagarajan N."/>
            <person name="Lin S.J."/>
            <person name="Korhonen P.K."/>
            <person name="Jex A.R."/>
            <person name="Hall R.S."/>
            <person name="Safavi-Hemami H."/>
            <person name="Kaewkong W."/>
            <person name="Bertrand D."/>
            <person name="Gao S."/>
            <person name="Seet Q."/>
            <person name="Wongkham S."/>
            <person name="Teh B.T."/>
            <person name="Wongkham C."/>
            <person name="Intapan P.M."/>
            <person name="Maleewong W."/>
            <person name="Yang X."/>
            <person name="Hu M."/>
            <person name="Wang Z."/>
            <person name="Hofmann A."/>
            <person name="Sternberg P.W."/>
            <person name="Tan P."/>
            <person name="Wang J."/>
            <person name="Gasser R.B."/>
        </authorList>
    </citation>
    <scope>NUCLEOTIDE SEQUENCE [LARGE SCALE GENOMIC DNA]</scope>
</reference>
<accession>A0A075AHB4</accession>
<comment type="subcellular location">
    <subcellularLocation>
        <location evidence="1">Mitochondrion</location>
    </subcellularLocation>
</comment>
<dbReference type="GeneID" id="20327500"/>
<dbReference type="OrthoDB" id="2139957at2759"/>
<dbReference type="RefSeq" id="XP_009166671.1">
    <property type="nucleotide sequence ID" value="XM_009168407.1"/>
</dbReference>
<dbReference type="InterPro" id="IPR001753">
    <property type="entry name" value="Enoyl-CoA_hydra/iso"/>
</dbReference>
<dbReference type="Gene3D" id="3.90.226.10">
    <property type="entry name" value="2-enoyl-CoA Hydratase, Chain A, domain 1"/>
    <property type="match status" value="2"/>
</dbReference>
<dbReference type="GO" id="GO:0016836">
    <property type="term" value="F:hydro-lyase activity"/>
    <property type="evidence" value="ECO:0007669"/>
    <property type="project" value="TreeGrafter"/>
</dbReference>
<evidence type="ECO:0000256" key="7">
    <source>
        <dbReference type="ARBA" id="ARBA00040545"/>
    </source>
</evidence>
<keyword evidence="5" id="KW-0496">Mitochondrion</keyword>
<evidence type="ECO:0000256" key="1">
    <source>
        <dbReference type="ARBA" id="ARBA00004173"/>
    </source>
</evidence>
<evidence type="ECO:0000313" key="8">
    <source>
        <dbReference type="EMBL" id="KER29589.1"/>
    </source>
</evidence>
<dbReference type="Proteomes" id="UP000054324">
    <property type="component" value="Unassembled WGS sequence"/>
</dbReference>
<evidence type="ECO:0000256" key="4">
    <source>
        <dbReference type="ARBA" id="ARBA00023098"/>
    </source>
</evidence>
<dbReference type="EMBL" id="KL596675">
    <property type="protein sequence ID" value="KER29589.1"/>
    <property type="molecule type" value="Genomic_DNA"/>
</dbReference>
<keyword evidence="4" id="KW-0443">Lipid metabolism</keyword>
<organism evidence="8 9">
    <name type="scientific">Opisthorchis viverrini</name>
    <name type="common">Southeast Asian liver fluke</name>
    <dbReference type="NCBI Taxonomy" id="6198"/>
    <lineage>
        <taxon>Eukaryota</taxon>
        <taxon>Metazoa</taxon>
        <taxon>Spiralia</taxon>
        <taxon>Lophotrochozoa</taxon>
        <taxon>Platyhelminthes</taxon>
        <taxon>Trematoda</taxon>
        <taxon>Digenea</taxon>
        <taxon>Opisthorchiida</taxon>
        <taxon>Opisthorchiata</taxon>
        <taxon>Opisthorchiidae</taxon>
        <taxon>Opisthorchis</taxon>
    </lineage>
</organism>
<dbReference type="Pfam" id="PF00378">
    <property type="entry name" value="ECH_1"/>
    <property type="match status" value="2"/>
</dbReference>
<sequence length="541" mass="58229">MPSNELQTKLTIPTPSLAFNVVRCGCRFVRKFSSTLQSEQLVLVESADSGIRVLTLNNEKQANCLSLAMIHELHSAIKQVKEVNEIRAVVIRGAGRFFCCGHDLGEFVGDNDSKLPATVFTACANMMIDLANLPVPSIASVGGIAYGTGCQLVATCDMAVAGQSAKFVAAPIRLGLFGSTPGVALVRAIGMRATKELLFTGCTIDADRAYELNLVNHVVSDDHLLEYTLNLAQEVAKNSKPVMEMGKRALHAQISTRRVAVPLGRCGFGLFRHLSSTTQPTHLVLTEAMDAGVHVLTLNNEKRANCLSLAMIRELHAAIKRVKEMPEVRVVVIRGSGRFFSAGHDLKELMQDKGSGKWAEVFSACSNMMVDLAKLRVPSIAAVSGPAHAAGCQLVATCDMAVAGTSATFATPGIKIGLFCSTPAVALIRAIGMRPAKELLFTGRAISATRAYELGLVNRVVPDEQVLDSALELAREVAQHSRPVLIMGKQALNAQASLDIEESYDLATQVMLENLELSDAQKGIQAFLNKEPMPQWTHKKD</sequence>
<evidence type="ECO:0000256" key="6">
    <source>
        <dbReference type="ARBA" id="ARBA00037410"/>
    </source>
</evidence>
<dbReference type="CTD" id="20327500"/>
<keyword evidence="9" id="KW-1185">Reference proteome</keyword>
<dbReference type="PANTHER" id="PTHR43602:SF1">
    <property type="entry name" value="ENOYL-COA HYDRATASE DOMAIN-CONTAINING PROTEIN 3, MITOCHONDRIAL"/>
    <property type="match status" value="1"/>
</dbReference>
<dbReference type="AlphaFoldDB" id="A0A075AHB4"/>
<protein>
    <recommendedName>
        <fullName evidence="7">Enoyl-CoA hydratase domain-containing protein 3, mitochondrial</fullName>
    </recommendedName>
</protein>
<dbReference type="InterPro" id="IPR052377">
    <property type="entry name" value="Mitochondrial_ECH-domain"/>
</dbReference>
<comment type="function">
    <text evidence="6">May play a role in fatty acid biosynthesis and insulin sensitivity.</text>
</comment>
<keyword evidence="3" id="KW-0809">Transit peptide</keyword>
<dbReference type="GO" id="GO:0005739">
    <property type="term" value="C:mitochondrion"/>
    <property type="evidence" value="ECO:0007669"/>
    <property type="project" value="UniProtKB-SubCell"/>
</dbReference>
<dbReference type="KEGG" id="ovi:T265_13333"/>
<evidence type="ECO:0000256" key="2">
    <source>
        <dbReference type="ARBA" id="ARBA00022832"/>
    </source>
</evidence>
<dbReference type="Gene3D" id="1.10.12.10">
    <property type="entry name" value="Lyase 2-enoyl-coa Hydratase, Chain A, domain 2"/>
    <property type="match status" value="1"/>
</dbReference>
<dbReference type="PANTHER" id="PTHR43602">
    <property type="match status" value="1"/>
</dbReference>
<dbReference type="GO" id="GO:0006631">
    <property type="term" value="P:fatty acid metabolic process"/>
    <property type="evidence" value="ECO:0007669"/>
    <property type="project" value="UniProtKB-KW"/>
</dbReference>
<dbReference type="InterPro" id="IPR014748">
    <property type="entry name" value="Enoyl-CoA_hydra_C"/>
</dbReference>
<keyword evidence="2" id="KW-0276">Fatty acid metabolism</keyword>
<dbReference type="InterPro" id="IPR029045">
    <property type="entry name" value="ClpP/crotonase-like_dom_sf"/>
</dbReference>
<proteinExistence type="predicted"/>
<dbReference type="SUPFAM" id="SSF52096">
    <property type="entry name" value="ClpP/crotonase"/>
    <property type="match status" value="2"/>
</dbReference>
<dbReference type="STRING" id="6198.A0A075AHB4"/>
<evidence type="ECO:0000313" key="9">
    <source>
        <dbReference type="Proteomes" id="UP000054324"/>
    </source>
</evidence>
<dbReference type="CDD" id="cd06558">
    <property type="entry name" value="crotonase-like"/>
    <property type="match status" value="2"/>
</dbReference>